<dbReference type="EMBL" id="VYYT01000211">
    <property type="protein sequence ID" value="KAK2756310.1"/>
    <property type="molecule type" value="Genomic_DNA"/>
</dbReference>
<keyword evidence="4" id="KW-1185">Reference proteome</keyword>
<accession>A0AAE0D577</accession>
<feature type="compositionally biased region" description="Acidic residues" evidence="1">
    <location>
        <begin position="162"/>
        <end position="174"/>
    </location>
</feature>
<sequence length="401" mass="39571">MKSTVAAVGLMATLASASAHQPRHFHWRRDNSTASAQPGYTTLTVEVTEVATITSCAPTITNCPARSASLSASDLHTYVVTNVVHLTETVCPVSEAESISKSLVQEHSTGSLPGVTRTAPAVTTPTGPAGVPLTTGGAPPAAGVPSQTNSAQDPTITSPPAGDDEDEDDDCPADGEVETTVTQIVTTKTLTMTVGKGSTASVVTTAVPTTIESTVLVTKPATDGAVKPSASVPASGSVTGAVGSEEPTTTTTATSTGTRTVTIKRPAASGTPGSGSGSDNADAECSCPAQVTVTVPASTVYVTIGGASATPSAPVNGAGSGNNGGAAEPSKTASASAPTTTETADDGEDDGDDECPADEEEVVTLSTTVTVAPFPTNGTAPGAGSAKPTGAPAYRRSNKLF</sequence>
<feature type="compositionally biased region" description="Low complexity" evidence="1">
    <location>
        <begin position="248"/>
        <end position="271"/>
    </location>
</feature>
<name>A0AAE0D577_COLKA</name>
<organism evidence="3 4">
    <name type="scientific">Colletotrichum kahawae</name>
    <name type="common">Coffee berry disease fungus</name>
    <dbReference type="NCBI Taxonomy" id="34407"/>
    <lineage>
        <taxon>Eukaryota</taxon>
        <taxon>Fungi</taxon>
        <taxon>Dikarya</taxon>
        <taxon>Ascomycota</taxon>
        <taxon>Pezizomycotina</taxon>
        <taxon>Sordariomycetes</taxon>
        <taxon>Hypocreomycetidae</taxon>
        <taxon>Glomerellales</taxon>
        <taxon>Glomerellaceae</taxon>
        <taxon>Colletotrichum</taxon>
        <taxon>Colletotrichum gloeosporioides species complex</taxon>
    </lineage>
</organism>
<feature type="compositionally biased region" description="Low complexity" evidence="1">
    <location>
        <begin position="325"/>
        <end position="342"/>
    </location>
</feature>
<feature type="region of interest" description="Disordered" evidence="1">
    <location>
        <begin position="107"/>
        <end position="174"/>
    </location>
</feature>
<feature type="signal peptide" evidence="2">
    <location>
        <begin position="1"/>
        <end position="19"/>
    </location>
</feature>
<comment type="caution">
    <text evidence="3">The sequence shown here is derived from an EMBL/GenBank/DDBJ whole genome shotgun (WGS) entry which is preliminary data.</text>
</comment>
<reference evidence="3" key="1">
    <citation type="submission" date="2023-02" db="EMBL/GenBank/DDBJ databases">
        <title>Colletotrichum kahawae CIFC_Que2 genome sequencing and assembly.</title>
        <authorList>
            <person name="Baroncelli R."/>
        </authorList>
    </citation>
    <scope>NUCLEOTIDE SEQUENCE</scope>
    <source>
        <strain evidence="3">CIFC_Que2</strain>
    </source>
</reference>
<feature type="compositionally biased region" description="Polar residues" evidence="1">
    <location>
        <begin position="146"/>
        <end position="158"/>
    </location>
</feature>
<protein>
    <submittedName>
        <fullName evidence="3">Extracellular serine-threonine rich protein</fullName>
    </submittedName>
</protein>
<proteinExistence type="predicted"/>
<evidence type="ECO:0000313" key="4">
    <source>
        <dbReference type="Proteomes" id="UP001281614"/>
    </source>
</evidence>
<evidence type="ECO:0000256" key="1">
    <source>
        <dbReference type="SAM" id="MobiDB-lite"/>
    </source>
</evidence>
<gene>
    <name evidence="3" type="ORF">CKAH01_05831</name>
</gene>
<keyword evidence="2" id="KW-0732">Signal</keyword>
<feature type="compositionally biased region" description="Low complexity" evidence="1">
    <location>
        <begin position="113"/>
        <end position="145"/>
    </location>
</feature>
<evidence type="ECO:0000313" key="3">
    <source>
        <dbReference type="EMBL" id="KAK2756310.1"/>
    </source>
</evidence>
<evidence type="ECO:0000256" key="2">
    <source>
        <dbReference type="SAM" id="SignalP"/>
    </source>
</evidence>
<feature type="chain" id="PRO_5042134628" evidence="2">
    <location>
        <begin position="20"/>
        <end position="401"/>
    </location>
</feature>
<feature type="compositionally biased region" description="Acidic residues" evidence="1">
    <location>
        <begin position="343"/>
        <end position="362"/>
    </location>
</feature>
<dbReference type="Proteomes" id="UP001281614">
    <property type="component" value="Unassembled WGS sequence"/>
</dbReference>
<feature type="region of interest" description="Disordered" evidence="1">
    <location>
        <begin position="309"/>
        <end position="401"/>
    </location>
</feature>
<feature type="region of interest" description="Disordered" evidence="1">
    <location>
        <begin position="223"/>
        <end position="284"/>
    </location>
</feature>
<dbReference type="AlphaFoldDB" id="A0AAE0D577"/>